<evidence type="ECO:0000256" key="1">
    <source>
        <dbReference type="ARBA" id="ARBA00004502"/>
    </source>
</evidence>
<protein>
    <recommendedName>
        <fullName evidence="3">Lipid droplet-associated hydrolase</fullName>
        <ecNumber evidence="7">3.1.1.13</ecNumber>
    </recommendedName>
    <alternativeName>
        <fullName evidence="6">Lipid droplet-associated serine hydrolase</fullName>
    </alternativeName>
</protein>
<dbReference type="PANTHER" id="PTHR13390">
    <property type="entry name" value="LIPASE"/>
    <property type="match status" value="1"/>
</dbReference>
<keyword evidence="9" id="KW-0812">Transmembrane</keyword>
<dbReference type="InterPro" id="IPR029058">
    <property type="entry name" value="AB_hydrolase_fold"/>
</dbReference>
<dbReference type="AlphaFoldDB" id="R4WDQ1"/>
<dbReference type="GO" id="GO:0019915">
    <property type="term" value="P:lipid storage"/>
    <property type="evidence" value="ECO:0007669"/>
    <property type="project" value="InterPro"/>
</dbReference>
<keyword evidence="9" id="KW-0472">Membrane</keyword>
<evidence type="ECO:0000256" key="2">
    <source>
        <dbReference type="ARBA" id="ARBA00008300"/>
    </source>
</evidence>
<evidence type="ECO:0000256" key="3">
    <source>
        <dbReference type="ARBA" id="ARBA00019242"/>
    </source>
</evidence>
<accession>R4WDQ1</accession>
<comment type="subcellular location">
    <subcellularLocation>
        <location evidence="1">Lipid droplet</location>
    </subcellularLocation>
</comment>
<organism evidence="10">
    <name type="scientific">Riptortus pedestris</name>
    <name type="common">Bean bug</name>
    <dbReference type="NCBI Taxonomy" id="329032"/>
    <lineage>
        <taxon>Eukaryota</taxon>
        <taxon>Metazoa</taxon>
        <taxon>Ecdysozoa</taxon>
        <taxon>Arthropoda</taxon>
        <taxon>Hexapoda</taxon>
        <taxon>Insecta</taxon>
        <taxon>Pterygota</taxon>
        <taxon>Neoptera</taxon>
        <taxon>Paraneoptera</taxon>
        <taxon>Hemiptera</taxon>
        <taxon>Heteroptera</taxon>
        <taxon>Panheteroptera</taxon>
        <taxon>Pentatomomorpha</taxon>
        <taxon>Coreoidea</taxon>
        <taxon>Alydidae</taxon>
        <taxon>Riptortus</taxon>
    </lineage>
</organism>
<dbReference type="PANTHER" id="PTHR13390:SF0">
    <property type="entry name" value="LIPID DROPLET-ASSOCIATED HYDROLASE"/>
    <property type="match status" value="1"/>
</dbReference>
<keyword evidence="5" id="KW-0378">Hydrolase</keyword>
<dbReference type="Gene3D" id="3.40.50.1820">
    <property type="entry name" value="alpha/beta hydrolase"/>
    <property type="match status" value="1"/>
</dbReference>
<evidence type="ECO:0000256" key="5">
    <source>
        <dbReference type="ARBA" id="ARBA00022801"/>
    </source>
</evidence>
<dbReference type="Pfam" id="PF10230">
    <property type="entry name" value="LIDHydrolase"/>
    <property type="match status" value="1"/>
</dbReference>
<evidence type="ECO:0000256" key="8">
    <source>
        <dbReference type="ARBA" id="ARBA00049527"/>
    </source>
</evidence>
<keyword evidence="9" id="KW-1133">Transmembrane helix</keyword>
<reference evidence="10" key="1">
    <citation type="journal article" date="2013" name="PLoS ONE">
        <title>Gene expression in gut symbiotic organ of stinkbug affected by extracellular bacterial symbiont.</title>
        <authorList>
            <person name="Futahashi R."/>
            <person name="Tanaka K."/>
            <person name="Tanahashi M."/>
            <person name="Nikoh N."/>
            <person name="Kikuchi Y."/>
            <person name="Lee B.L."/>
            <person name="Fukatsu T."/>
        </authorList>
    </citation>
    <scope>NUCLEOTIDE SEQUENCE</scope>
    <source>
        <tissue evidence="10">Midgut</tissue>
    </source>
</reference>
<comment type="similarity">
    <text evidence="2">Belongs to the AB hydrolase superfamily. LDAH family.</text>
</comment>
<evidence type="ECO:0000256" key="9">
    <source>
        <dbReference type="SAM" id="Phobius"/>
    </source>
</evidence>
<evidence type="ECO:0000256" key="7">
    <source>
        <dbReference type="ARBA" id="ARBA00039150"/>
    </source>
</evidence>
<dbReference type="EMBL" id="AK417878">
    <property type="protein sequence ID" value="BAN21093.1"/>
    <property type="molecule type" value="mRNA"/>
</dbReference>
<dbReference type="InterPro" id="IPR019363">
    <property type="entry name" value="LDAH"/>
</dbReference>
<evidence type="ECO:0000256" key="6">
    <source>
        <dbReference type="ARBA" id="ARBA00031924"/>
    </source>
</evidence>
<sequence>MFREGWITLNSMPTHVMTWGGWIEDDLDSDSVLVCVPGNPGITDFYFYFLENLHSLIGIPIWVINHAGTEPAPPNFSQPSLDEHPELFNLAGQVKHFKAFINKYVPENKKLFLIGHSVGGKICVELMKNDDIASRASQIHLVFPTLLHINQSPNGKLFTSYIQYLIPVIIFLAWLIGIVPQFVQLNMVSVYFWARGAWKNCHMESCVKGTLKLFRWGAAKSSLSLAKDEMYKINDLDNEIYENYYDRIFCYFAQNDRWAPLFQYHQIMEKHPKIQGVILDSKFTHSFVLTTPVDMAQVLAKNIETKLKN</sequence>
<proteinExistence type="evidence at transcript level"/>
<evidence type="ECO:0000313" key="10">
    <source>
        <dbReference type="EMBL" id="BAN21093.1"/>
    </source>
</evidence>
<dbReference type="SUPFAM" id="SSF53474">
    <property type="entry name" value="alpha/beta-Hydrolases"/>
    <property type="match status" value="1"/>
</dbReference>
<name>R4WDQ1_RIPPE</name>
<dbReference type="GO" id="GO:0004771">
    <property type="term" value="F:sterol ester esterase activity"/>
    <property type="evidence" value="ECO:0007669"/>
    <property type="project" value="UniProtKB-EC"/>
</dbReference>
<feature type="transmembrane region" description="Helical" evidence="9">
    <location>
        <begin position="161"/>
        <end position="183"/>
    </location>
</feature>
<evidence type="ECO:0000256" key="4">
    <source>
        <dbReference type="ARBA" id="ARBA00022677"/>
    </source>
</evidence>
<keyword evidence="4" id="KW-0551">Lipid droplet</keyword>
<dbReference type="GO" id="GO:0005811">
    <property type="term" value="C:lipid droplet"/>
    <property type="evidence" value="ECO:0007669"/>
    <property type="project" value="UniProtKB-SubCell"/>
</dbReference>
<comment type="catalytic activity">
    <reaction evidence="8">
        <text>a cholesterol ester + H2O = cholesterol + a fatty acid + H(+)</text>
        <dbReference type="Rhea" id="RHEA:36403"/>
        <dbReference type="ChEBI" id="CHEBI:15377"/>
        <dbReference type="ChEBI" id="CHEBI:15378"/>
        <dbReference type="ChEBI" id="CHEBI:16113"/>
        <dbReference type="ChEBI" id="CHEBI:17002"/>
        <dbReference type="ChEBI" id="CHEBI:28868"/>
        <dbReference type="EC" id="3.1.1.13"/>
    </reaction>
    <physiologicalReaction direction="left-to-right" evidence="8">
        <dbReference type="Rhea" id="RHEA:36404"/>
    </physiologicalReaction>
</comment>
<dbReference type="EC" id="3.1.1.13" evidence="7"/>